<dbReference type="InterPro" id="IPR007603">
    <property type="entry name" value="Choline_transptr-like"/>
</dbReference>
<dbReference type="EMBL" id="CP017556">
    <property type="protein sequence ID" value="AOW04059.1"/>
    <property type="molecule type" value="Genomic_DNA"/>
</dbReference>
<dbReference type="OMA" id="DTIFVAM"/>
<dbReference type="VEuPathDB" id="FungiDB:YALI1_D17666g"/>
<keyword evidence="7 8" id="KW-0472">Membrane</keyword>
<keyword evidence="6 8" id="KW-1133">Transmembrane helix</keyword>
<dbReference type="PANTHER" id="PTHR12385:SF4">
    <property type="entry name" value="PROTEIN PNS1"/>
    <property type="match status" value="1"/>
</dbReference>
<feature type="transmembrane region" description="Helical" evidence="8">
    <location>
        <begin position="505"/>
        <end position="524"/>
    </location>
</feature>
<organism evidence="10 12">
    <name type="scientific">Yarrowia lipolytica</name>
    <name type="common">Candida lipolytica</name>
    <dbReference type="NCBI Taxonomy" id="4952"/>
    <lineage>
        <taxon>Eukaryota</taxon>
        <taxon>Fungi</taxon>
        <taxon>Dikarya</taxon>
        <taxon>Ascomycota</taxon>
        <taxon>Saccharomycotina</taxon>
        <taxon>Dipodascomycetes</taxon>
        <taxon>Dipodascales</taxon>
        <taxon>Dipodascales incertae sedis</taxon>
        <taxon>Yarrowia</taxon>
    </lineage>
</organism>
<feature type="compositionally biased region" description="Low complexity" evidence="9">
    <location>
        <begin position="71"/>
        <end position="80"/>
    </location>
</feature>
<reference evidence="11 13" key="2">
    <citation type="submission" date="2018-07" db="EMBL/GenBank/DDBJ databases">
        <title>Draft Genome Assemblies for Five Robust Yarrowia lipolytica Strains Exhibiting High Lipid Production and Pentose Sugar Utilization and Sugar Alcohol Secretion from Undetoxified Lignocellulosic Biomass Hydrolysates.</title>
        <authorList>
            <consortium name="DOE Joint Genome Institute"/>
            <person name="Walker C."/>
            <person name="Ryu S."/>
            <person name="Na H."/>
            <person name="Zane M."/>
            <person name="LaButti K."/>
            <person name="Lipzen A."/>
            <person name="Haridas S."/>
            <person name="Barry K."/>
            <person name="Grigoriev I.V."/>
            <person name="Quarterman J."/>
            <person name="Slininger P."/>
            <person name="Dien B."/>
            <person name="Trinh C.T."/>
        </authorList>
    </citation>
    <scope>NUCLEOTIDE SEQUENCE [LARGE SCALE GENOMIC DNA]</scope>
    <source>
        <strain evidence="11 13">YB392</strain>
    </source>
</reference>
<dbReference type="GO" id="GO:0022857">
    <property type="term" value="F:transmembrane transporter activity"/>
    <property type="evidence" value="ECO:0007669"/>
    <property type="project" value="UniProtKB-UniRule"/>
</dbReference>
<feature type="transmembrane region" description="Helical" evidence="8">
    <location>
        <begin position="220"/>
        <end position="238"/>
    </location>
</feature>
<sequence>MNDEEKHLAAPANAYQPNMHYQQQQEKQTGYNAEYDTHQGGYNQNQNQDYYNHSQGGYQMDNMGQHGGYQGNPNDNYNNQQPPPYTPDFPPDYNYKPNPNAATFDEAFAVPKPKWNDKIGLVILALIFSGYLALSIIVIRAYAQTHSFQGWGIYSGENDYSLNTHTLILYAFVLATAMVLSLLYFIAARVWTKQFIWITYILHLLFSWGTAIYYLVVGYYSAGIVFIVFAALTTWWFWCSRKRIPFATIVLQTLIDVTRANPSVLVISAVGTVVGACFGTWFSFTIVSIYVKYDPDNRNPGCMTTGGSCSNGKLIGLILFAIFCGYYLTEVIKNVIHVTISGVYGSWYYCSKSDQGMPKHAAMSSFRRAVTYSLGSISLGSLIVSIINFIRQILSVLQQDARQSGDTLATVLLCFVQCCFGVLDWLVTYFNHYAYSYIALYGKAYVPSAKATWKLMQTRGIDAMVNDSLIGSVLSFGASFVAYAAALVAYCFLKYTDPSYNSGGGFYAPVVGLAFVIALQVSNITNVSLKSGCSTFFLALARDPEVLRVSYPQIYEEICRTYPPARDKLDI</sequence>
<dbReference type="PANTHER" id="PTHR12385">
    <property type="entry name" value="CHOLINE TRANSPORTER-LIKE (SLC FAMILY 44)"/>
    <property type="match status" value="1"/>
</dbReference>
<feature type="transmembrane region" description="Helical" evidence="8">
    <location>
        <begin position="469"/>
        <end position="493"/>
    </location>
</feature>
<dbReference type="SMR" id="A0A1D8NEJ4"/>
<comment type="function">
    <text evidence="1 8">Probably involved in transport through the plasma membrane.</text>
</comment>
<evidence type="ECO:0000313" key="12">
    <source>
        <dbReference type="Proteomes" id="UP000182444"/>
    </source>
</evidence>
<dbReference type="RefSeq" id="XP_502824.1">
    <property type="nucleotide sequence ID" value="XM_502824.1"/>
</dbReference>
<protein>
    <recommendedName>
        <fullName evidence="4 8">Protein PNS1</fullName>
    </recommendedName>
</protein>
<evidence type="ECO:0000256" key="6">
    <source>
        <dbReference type="ARBA" id="ARBA00022989"/>
    </source>
</evidence>
<evidence type="ECO:0000256" key="4">
    <source>
        <dbReference type="ARBA" id="ARBA00015388"/>
    </source>
</evidence>
<feature type="transmembrane region" description="Helical" evidence="8">
    <location>
        <begin position="411"/>
        <end position="430"/>
    </location>
</feature>
<dbReference type="GO" id="GO:0005886">
    <property type="term" value="C:plasma membrane"/>
    <property type="evidence" value="ECO:0007669"/>
    <property type="project" value="UniProtKB-SubCell"/>
</dbReference>
<feature type="transmembrane region" description="Helical" evidence="8">
    <location>
        <begin position="370"/>
        <end position="390"/>
    </location>
</feature>
<dbReference type="eggNOG" id="KOG1362">
    <property type="taxonomic scope" value="Eukaryota"/>
</dbReference>
<dbReference type="EMBL" id="KZ858997">
    <property type="protein sequence ID" value="RDW25651.1"/>
    <property type="molecule type" value="Genomic_DNA"/>
</dbReference>
<proteinExistence type="inferred from homology"/>
<name>A0A1D8NEJ4_YARLL</name>
<dbReference type="Pfam" id="PF04515">
    <property type="entry name" value="Choline_transpo"/>
    <property type="match status" value="1"/>
</dbReference>
<feature type="compositionally biased region" description="Low complexity" evidence="9">
    <location>
        <begin position="39"/>
        <end position="52"/>
    </location>
</feature>
<feature type="transmembrane region" description="Helical" evidence="8">
    <location>
        <begin position="121"/>
        <end position="143"/>
    </location>
</feature>
<feature type="compositionally biased region" description="Pro residues" evidence="9">
    <location>
        <begin position="81"/>
        <end position="90"/>
    </location>
</feature>
<dbReference type="AlphaFoldDB" id="A0A1D8NEJ4"/>
<evidence type="ECO:0000256" key="3">
    <source>
        <dbReference type="ARBA" id="ARBA00007168"/>
    </source>
</evidence>
<feature type="transmembrane region" description="Helical" evidence="8">
    <location>
        <begin position="311"/>
        <end position="328"/>
    </location>
</feature>
<reference evidence="10 12" key="1">
    <citation type="journal article" date="2016" name="PLoS ONE">
        <title>Sequence Assembly of Yarrowia lipolytica Strain W29/CLIB89 Shows Transposable Element Diversity.</title>
        <authorList>
            <person name="Magnan C."/>
            <person name="Yu J."/>
            <person name="Chang I."/>
            <person name="Jahn E."/>
            <person name="Kanomata Y."/>
            <person name="Wu J."/>
            <person name="Zeller M."/>
            <person name="Oakes M."/>
            <person name="Baldi P."/>
            <person name="Sandmeyer S."/>
        </authorList>
    </citation>
    <scope>NUCLEOTIDE SEQUENCE [LARGE SCALE GENOMIC DNA]</scope>
    <source>
        <strain evidence="10">CLIB89</strain>
        <strain evidence="12">CLIB89(W29)</strain>
    </source>
</reference>
<evidence type="ECO:0000256" key="1">
    <source>
        <dbReference type="ARBA" id="ARBA00002957"/>
    </source>
</evidence>
<comment type="subcellular location">
    <subcellularLocation>
        <location evidence="2 8">Cell membrane</location>
        <topology evidence="2 8">Multi-pass membrane protein</topology>
    </subcellularLocation>
</comment>
<accession>A0A1D8NEJ4</accession>
<feature type="transmembrane region" description="Helical" evidence="8">
    <location>
        <begin position="264"/>
        <end position="291"/>
    </location>
</feature>
<dbReference type="OrthoDB" id="44736at2759"/>
<evidence type="ECO:0000256" key="2">
    <source>
        <dbReference type="ARBA" id="ARBA00004651"/>
    </source>
</evidence>
<feature type="transmembrane region" description="Helical" evidence="8">
    <location>
        <begin position="167"/>
        <end position="188"/>
    </location>
</feature>
<dbReference type="VEuPathDB" id="FungiDB:YALI0_D14498g"/>
<evidence type="ECO:0000313" key="13">
    <source>
        <dbReference type="Proteomes" id="UP000256601"/>
    </source>
</evidence>
<feature type="compositionally biased region" description="Polar residues" evidence="9">
    <location>
        <begin position="15"/>
        <end position="31"/>
    </location>
</feature>
<feature type="transmembrane region" description="Helical" evidence="8">
    <location>
        <begin position="195"/>
        <end position="214"/>
    </location>
</feature>
<dbReference type="GeneID" id="2910244"/>
<evidence type="ECO:0000256" key="9">
    <source>
        <dbReference type="SAM" id="MobiDB-lite"/>
    </source>
</evidence>
<comment type="similarity">
    <text evidence="3 8">Belongs to the CTL (choline transporter-like) family.</text>
</comment>
<evidence type="ECO:0000313" key="11">
    <source>
        <dbReference type="EMBL" id="RDW25651.1"/>
    </source>
</evidence>
<dbReference type="Proteomes" id="UP000256601">
    <property type="component" value="Unassembled WGS sequence"/>
</dbReference>
<gene>
    <name evidence="11" type="ORF">B0I71DRAFT_132201</name>
    <name evidence="10" type="ORF">YALI1_D17666g</name>
</gene>
<keyword evidence="5 8" id="KW-0812">Transmembrane</keyword>
<evidence type="ECO:0000313" key="10">
    <source>
        <dbReference type="EMBL" id="AOW04059.1"/>
    </source>
</evidence>
<evidence type="ECO:0000256" key="5">
    <source>
        <dbReference type="ARBA" id="ARBA00022692"/>
    </source>
</evidence>
<evidence type="ECO:0000256" key="7">
    <source>
        <dbReference type="ARBA" id="ARBA00023136"/>
    </source>
</evidence>
<evidence type="ECO:0000256" key="8">
    <source>
        <dbReference type="RuleBase" id="RU368066"/>
    </source>
</evidence>
<dbReference type="Proteomes" id="UP000182444">
    <property type="component" value="Chromosome 1D"/>
</dbReference>
<dbReference type="KEGG" id="yli:2910244"/>
<feature type="region of interest" description="Disordered" evidence="9">
    <location>
        <begin position="1"/>
        <end position="96"/>
    </location>
</feature>